<proteinExistence type="inferred from homology"/>
<feature type="chain" id="PRO_5044762633" description="Peptidase S1 domain-containing protein" evidence="6">
    <location>
        <begin position="22"/>
        <end position="722"/>
    </location>
</feature>
<keyword evidence="4" id="KW-0378">Hydrolase</keyword>
<dbReference type="EMBL" id="JALLPB020000052">
    <property type="protein sequence ID" value="KAL3822848.1"/>
    <property type="molecule type" value="Genomic_DNA"/>
</dbReference>
<dbReference type="PANTHER" id="PTHR24276">
    <property type="entry name" value="POLYSERASE-RELATED"/>
    <property type="match status" value="1"/>
</dbReference>
<evidence type="ECO:0000259" key="7">
    <source>
        <dbReference type="PROSITE" id="PS50240"/>
    </source>
</evidence>
<dbReference type="SUPFAM" id="SSF50494">
    <property type="entry name" value="Trypsin-like serine proteases"/>
    <property type="match status" value="1"/>
</dbReference>
<evidence type="ECO:0000256" key="2">
    <source>
        <dbReference type="ARBA" id="ARBA00023026"/>
    </source>
</evidence>
<sequence>MTTSTRRLLLNLAVAIGGGAATASASSGEIATLSSIRPPRRRAVGGRGGGGGGGEADVGHRDPPRRGRKLARPPPPRPRRTNDYDDDEGKTSADLWDYVARVPTMMGESSSGPVGGRRKSTASPLIIPLPPDLLPPLPPQRDYDGAYASDVAALTISPRIIGGSPAPESRYPYVASLLDASSKSHVCGGTLVAPDVVLTAGHCSGFFDSIMVGIYDIVNDPQGGDANYDHLIVREHRRHPEYSDVILSDFALAKLYGSSMYASPVRINNRRNVPTEEGGGGDDDDDDDVGTTLRVMGWGDTRTTSGGIAIDGTSSDVLNQINVTYISNEICQESTGMWQGSTVSYYGHIKDNMMCAIGRDVDACKGDSGGPLILPGGDSADGDVQVGIISWGLGCALETFPGVYSRISWEYDWIAENVCDMSSNPPSYLGCPSTSSSEAEVVFTSDVEDVVLVNVTIAIELDSFPEETSYLLEVDKDASEDAGVIWRNDEASATMIDGESHVPFRTFASSGLKTVTRSLRVAQNVAYRLTLLDASADGLMSMLRAGEYLPSRFRMCYGVVGGDECLNASLESDLIVCYGTGDFALAKSISCPVNLQNPPTFAPFEIPLDMYLDDDRLRPTTPEPTFSPSNATSPAPSPNSTFIDGTTYVGSTFGTKPTPATPPNDLESPAVPVGSSDGAASNATDDESATKIDSDASSSFSRSIRVTSTVAVLTISTVFFAV</sequence>
<comment type="similarity">
    <text evidence="1">Belongs to the peptidase S1 family.</text>
</comment>
<dbReference type="PROSITE" id="PS51318">
    <property type="entry name" value="TAT"/>
    <property type="match status" value="1"/>
</dbReference>
<accession>A0ABD3SEA6</accession>
<dbReference type="InterPro" id="IPR018114">
    <property type="entry name" value="TRYPSIN_HIS"/>
</dbReference>
<keyword evidence="4" id="KW-0645">Protease</keyword>
<organism evidence="8 9">
    <name type="scientific">Cyclostephanos tholiformis</name>
    <dbReference type="NCBI Taxonomy" id="382380"/>
    <lineage>
        <taxon>Eukaryota</taxon>
        <taxon>Sar</taxon>
        <taxon>Stramenopiles</taxon>
        <taxon>Ochrophyta</taxon>
        <taxon>Bacillariophyta</taxon>
        <taxon>Coscinodiscophyceae</taxon>
        <taxon>Thalassiosirophycidae</taxon>
        <taxon>Stephanodiscales</taxon>
        <taxon>Stephanodiscaceae</taxon>
        <taxon>Cyclostephanos</taxon>
    </lineage>
</organism>
<evidence type="ECO:0000256" key="4">
    <source>
        <dbReference type="RuleBase" id="RU363034"/>
    </source>
</evidence>
<feature type="domain" description="Peptidase S1" evidence="7">
    <location>
        <begin position="160"/>
        <end position="419"/>
    </location>
</feature>
<dbReference type="InterPro" id="IPR001254">
    <property type="entry name" value="Trypsin_dom"/>
</dbReference>
<dbReference type="CDD" id="cd00190">
    <property type="entry name" value="Tryp_SPc"/>
    <property type="match status" value="1"/>
</dbReference>
<evidence type="ECO:0000256" key="6">
    <source>
        <dbReference type="SAM" id="SignalP"/>
    </source>
</evidence>
<evidence type="ECO:0000256" key="5">
    <source>
        <dbReference type="SAM" id="MobiDB-lite"/>
    </source>
</evidence>
<dbReference type="InterPro" id="IPR033116">
    <property type="entry name" value="TRYPSIN_SER"/>
</dbReference>
<evidence type="ECO:0000313" key="8">
    <source>
        <dbReference type="EMBL" id="KAL3822848.1"/>
    </source>
</evidence>
<dbReference type="InterPro" id="IPR050430">
    <property type="entry name" value="Peptidase_S1"/>
</dbReference>
<dbReference type="Proteomes" id="UP001530377">
    <property type="component" value="Unassembled WGS sequence"/>
</dbReference>
<dbReference type="GO" id="GO:0006508">
    <property type="term" value="P:proteolysis"/>
    <property type="evidence" value="ECO:0007669"/>
    <property type="project" value="UniProtKB-KW"/>
</dbReference>
<evidence type="ECO:0000313" key="9">
    <source>
        <dbReference type="Proteomes" id="UP001530377"/>
    </source>
</evidence>
<feature type="signal peptide" evidence="6">
    <location>
        <begin position="1"/>
        <end position="21"/>
    </location>
</feature>
<dbReference type="AlphaFoldDB" id="A0ABD3SEA6"/>
<dbReference type="SMART" id="SM00020">
    <property type="entry name" value="Tryp_SPc"/>
    <property type="match status" value="1"/>
</dbReference>
<keyword evidence="2" id="KW-0843">Virulence</keyword>
<comment type="caution">
    <text evidence="8">The sequence shown here is derived from an EMBL/GenBank/DDBJ whole genome shotgun (WGS) entry which is preliminary data.</text>
</comment>
<feature type="compositionally biased region" description="Low complexity" evidence="5">
    <location>
        <begin position="21"/>
        <end position="32"/>
    </location>
</feature>
<dbReference type="InterPro" id="IPR001314">
    <property type="entry name" value="Peptidase_S1A"/>
</dbReference>
<dbReference type="InterPro" id="IPR009003">
    <property type="entry name" value="Peptidase_S1_PA"/>
</dbReference>
<dbReference type="GO" id="GO:0008236">
    <property type="term" value="F:serine-type peptidase activity"/>
    <property type="evidence" value="ECO:0007669"/>
    <property type="project" value="UniProtKB-KW"/>
</dbReference>
<keyword evidence="9" id="KW-1185">Reference proteome</keyword>
<dbReference type="InterPro" id="IPR006311">
    <property type="entry name" value="TAT_signal"/>
</dbReference>
<dbReference type="Gene3D" id="2.40.10.10">
    <property type="entry name" value="Trypsin-like serine proteases"/>
    <property type="match status" value="1"/>
</dbReference>
<keyword evidence="3" id="KW-1015">Disulfide bond</keyword>
<gene>
    <name evidence="8" type="ORF">ACHAXA_006212</name>
</gene>
<dbReference type="PRINTS" id="PR00722">
    <property type="entry name" value="CHYMOTRYPSIN"/>
</dbReference>
<feature type="compositionally biased region" description="Low complexity" evidence="5">
    <location>
        <begin position="624"/>
        <end position="642"/>
    </location>
</feature>
<feature type="compositionally biased region" description="Acidic residues" evidence="5">
    <location>
        <begin position="279"/>
        <end position="289"/>
    </location>
</feature>
<dbReference type="Pfam" id="PF00089">
    <property type="entry name" value="Trypsin"/>
    <property type="match status" value="1"/>
</dbReference>
<name>A0ABD3SEA6_9STRA</name>
<dbReference type="PROSITE" id="PS50240">
    <property type="entry name" value="TRYPSIN_DOM"/>
    <property type="match status" value="1"/>
</dbReference>
<feature type="compositionally biased region" description="Gly residues" evidence="5">
    <location>
        <begin position="45"/>
        <end position="56"/>
    </location>
</feature>
<dbReference type="PROSITE" id="PS00135">
    <property type="entry name" value="TRYPSIN_SER"/>
    <property type="match status" value="1"/>
</dbReference>
<evidence type="ECO:0000256" key="3">
    <source>
        <dbReference type="ARBA" id="ARBA00023157"/>
    </source>
</evidence>
<dbReference type="PANTHER" id="PTHR24276:SF91">
    <property type="entry name" value="AT26814P-RELATED"/>
    <property type="match status" value="1"/>
</dbReference>
<reference evidence="8 9" key="1">
    <citation type="submission" date="2024-10" db="EMBL/GenBank/DDBJ databases">
        <title>Updated reference genomes for cyclostephanoid diatoms.</title>
        <authorList>
            <person name="Roberts W.R."/>
            <person name="Alverson A.J."/>
        </authorList>
    </citation>
    <scope>NUCLEOTIDE SEQUENCE [LARGE SCALE GENOMIC DNA]</scope>
    <source>
        <strain evidence="8 9">AJA228-03</strain>
    </source>
</reference>
<protein>
    <recommendedName>
        <fullName evidence="7">Peptidase S1 domain-containing protein</fullName>
    </recommendedName>
</protein>
<dbReference type="InterPro" id="IPR043504">
    <property type="entry name" value="Peptidase_S1_PA_chymotrypsin"/>
</dbReference>
<feature type="region of interest" description="Disordered" evidence="5">
    <location>
        <begin position="20"/>
        <end position="91"/>
    </location>
</feature>
<feature type="region of interest" description="Disordered" evidence="5">
    <location>
        <begin position="614"/>
        <end position="698"/>
    </location>
</feature>
<keyword evidence="6" id="KW-0732">Signal</keyword>
<evidence type="ECO:0000256" key="1">
    <source>
        <dbReference type="ARBA" id="ARBA00007664"/>
    </source>
</evidence>
<feature type="region of interest" description="Disordered" evidence="5">
    <location>
        <begin position="268"/>
        <end position="290"/>
    </location>
</feature>
<dbReference type="PROSITE" id="PS00134">
    <property type="entry name" value="TRYPSIN_HIS"/>
    <property type="match status" value="1"/>
</dbReference>
<keyword evidence="4" id="KW-0720">Serine protease</keyword>